<reference evidence="3" key="1">
    <citation type="submission" date="2021-08" db="EMBL/GenBank/DDBJ databases">
        <authorList>
            <person name="Zhang H."/>
            <person name="Xu M."/>
            <person name="Yu Z."/>
            <person name="Yang L."/>
            <person name="Cai Y."/>
        </authorList>
    </citation>
    <scope>NUCLEOTIDE SEQUENCE</scope>
    <source>
        <strain evidence="3">CHL1</strain>
    </source>
</reference>
<gene>
    <name evidence="3" type="ORF">K6K41_14290</name>
</gene>
<dbReference type="AlphaFoldDB" id="A0A9E6UPM2"/>
<evidence type="ECO:0000313" key="3">
    <source>
        <dbReference type="EMBL" id="QZO02551.1"/>
    </source>
</evidence>
<feature type="transmembrane region" description="Helical" evidence="2">
    <location>
        <begin position="6"/>
        <end position="25"/>
    </location>
</feature>
<keyword evidence="4" id="KW-1185">Reference proteome</keyword>
<feature type="transmembrane region" description="Helical" evidence="2">
    <location>
        <begin position="37"/>
        <end position="55"/>
    </location>
</feature>
<evidence type="ECO:0000256" key="1">
    <source>
        <dbReference type="SAM" id="MobiDB-lite"/>
    </source>
</evidence>
<accession>A0A9E6UPM2</accession>
<dbReference type="EMBL" id="CP081869">
    <property type="protein sequence ID" value="QZO02551.1"/>
    <property type="molecule type" value="Genomic_DNA"/>
</dbReference>
<feature type="region of interest" description="Disordered" evidence="1">
    <location>
        <begin position="99"/>
        <end position="134"/>
    </location>
</feature>
<organism evidence="3 4">
    <name type="scientific">Chenggangzhangella methanolivorans</name>
    <dbReference type="NCBI Taxonomy" id="1437009"/>
    <lineage>
        <taxon>Bacteria</taxon>
        <taxon>Pseudomonadati</taxon>
        <taxon>Pseudomonadota</taxon>
        <taxon>Alphaproteobacteria</taxon>
        <taxon>Hyphomicrobiales</taxon>
        <taxon>Methylopilaceae</taxon>
        <taxon>Chenggangzhangella</taxon>
    </lineage>
</organism>
<keyword evidence="2" id="KW-0472">Membrane</keyword>
<keyword evidence="2" id="KW-1133">Transmembrane helix</keyword>
<evidence type="ECO:0000256" key="2">
    <source>
        <dbReference type="SAM" id="Phobius"/>
    </source>
</evidence>
<proteinExistence type="predicted"/>
<name>A0A9E6UPM2_9HYPH</name>
<dbReference type="Proteomes" id="UP000825701">
    <property type="component" value="Chromosome"/>
</dbReference>
<dbReference type="KEGG" id="cmet:K6K41_14290"/>
<sequence>MIAAFFAGAPVAGAAIVGAGVLLVTRRLKPARIWREIDFPLLVMFCGLFVVTAALRKIAMTPDVLAVVDGLPLDARRRSRSSRPRCPTSSATCRRCWCSSRSWSGSPTLSAPGSSSRCRRRSPATSRWSGRSRT</sequence>
<keyword evidence="2" id="KW-0812">Transmembrane</keyword>
<evidence type="ECO:0000313" key="4">
    <source>
        <dbReference type="Proteomes" id="UP000825701"/>
    </source>
</evidence>
<protein>
    <submittedName>
        <fullName evidence="3">Uncharacterized protein</fullName>
    </submittedName>
</protein>